<keyword evidence="4" id="KW-1185">Reference proteome</keyword>
<dbReference type="GO" id="GO:0047746">
    <property type="term" value="F:chlorophyllase activity"/>
    <property type="evidence" value="ECO:0007669"/>
    <property type="project" value="TreeGrafter"/>
</dbReference>
<dbReference type="GO" id="GO:0015996">
    <property type="term" value="P:chlorophyll catabolic process"/>
    <property type="evidence" value="ECO:0007669"/>
    <property type="project" value="TreeGrafter"/>
</dbReference>
<gene>
    <name evidence="3" type="ORF">HGI30_09415</name>
</gene>
<keyword evidence="2" id="KW-1133">Transmembrane helix</keyword>
<dbReference type="KEGG" id="palr:HGI30_09415"/>
<feature type="transmembrane region" description="Helical" evidence="2">
    <location>
        <begin position="71"/>
        <end position="92"/>
    </location>
</feature>
<evidence type="ECO:0008006" key="5">
    <source>
        <dbReference type="Google" id="ProtNLM"/>
    </source>
</evidence>
<dbReference type="SUPFAM" id="SSF53474">
    <property type="entry name" value="alpha/beta-Hydrolases"/>
    <property type="match status" value="1"/>
</dbReference>
<organism evidence="3 4">
    <name type="scientific">Paenibacillus albicereus</name>
    <dbReference type="NCBI Taxonomy" id="2726185"/>
    <lineage>
        <taxon>Bacteria</taxon>
        <taxon>Bacillati</taxon>
        <taxon>Bacillota</taxon>
        <taxon>Bacilli</taxon>
        <taxon>Bacillales</taxon>
        <taxon>Paenibacillaceae</taxon>
        <taxon>Paenibacillus</taxon>
    </lineage>
</organism>
<feature type="transmembrane region" description="Helical" evidence="2">
    <location>
        <begin position="44"/>
        <end position="65"/>
    </location>
</feature>
<name>A0A6H2GWH5_9BACL</name>
<proteinExistence type="predicted"/>
<dbReference type="Gene3D" id="3.40.50.1820">
    <property type="entry name" value="alpha/beta hydrolase"/>
    <property type="match status" value="1"/>
</dbReference>
<feature type="transmembrane region" description="Helical" evidence="2">
    <location>
        <begin position="104"/>
        <end position="122"/>
    </location>
</feature>
<keyword evidence="2" id="KW-0472">Membrane</keyword>
<feature type="region of interest" description="Disordered" evidence="1">
    <location>
        <begin position="1"/>
        <end position="31"/>
    </location>
</feature>
<accession>A0A6H2GWH5</accession>
<dbReference type="AlphaFoldDB" id="A0A6H2GWH5"/>
<feature type="transmembrane region" description="Helical" evidence="2">
    <location>
        <begin position="128"/>
        <end position="150"/>
    </location>
</feature>
<feature type="compositionally biased region" description="Basic and acidic residues" evidence="1">
    <location>
        <begin position="1"/>
        <end position="13"/>
    </location>
</feature>
<dbReference type="RefSeq" id="WP_168907326.1">
    <property type="nucleotide sequence ID" value="NZ_CP051428.1"/>
</dbReference>
<feature type="transmembrane region" description="Helical" evidence="2">
    <location>
        <begin position="162"/>
        <end position="181"/>
    </location>
</feature>
<protein>
    <recommendedName>
        <fullName evidence="5">Alpha/beta hydrolase</fullName>
    </recommendedName>
</protein>
<evidence type="ECO:0000256" key="2">
    <source>
        <dbReference type="SAM" id="Phobius"/>
    </source>
</evidence>
<reference evidence="3 4" key="1">
    <citation type="submission" date="2020-04" db="EMBL/GenBank/DDBJ databases">
        <title>Novel Paenibacillus strain UniB2 isolated from commercial digestive syrup.</title>
        <authorList>
            <person name="Thorat V."/>
            <person name="Kirdat K."/>
            <person name="Tiwarekar B."/>
            <person name="Yadav A."/>
        </authorList>
    </citation>
    <scope>NUCLEOTIDE SEQUENCE [LARGE SCALE GENOMIC DNA]</scope>
    <source>
        <strain evidence="3 4">UniB2</strain>
    </source>
</reference>
<feature type="region of interest" description="Disordered" evidence="1">
    <location>
        <begin position="582"/>
        <end position="652"/>
    </location>
</feature>
<dbReference type="PANTHER" id="PTHR33428">
    <property type="entry name" value="CHLOROPHYLLASE-2, CHLOROPLASTIC"/>
    <property type="match status" value="1"/>
</dbReference>
<evidence type="ECO:0000313" key="3">
    <source>
        <dbReference type="EMBL" id="QJC51742.1"/>
    </source>
</evidence>
<evidence type="ECO:0000313" key="4">
    <source>
        <dbReference type="Proteomes" id="UP000502136"/>
    </source>
</evidence>
<keyword evidence="2" id="KW-0812">Transmembrane</keyword>
<sequence length="804" mass="84578">MSMEWRPLEKAEQRIPGPAPRRKRLKPVEAPGQRDGAFWRRSMAGVWTGGALLCAASAQGLPLGFGPAYDWLAMTLAGTAALGICAWALSWLMNWLRLPVPRRFAGGVLTLAAGTAGALLVSELRWTAALPLAAAYALAAAAGGAAFAAALPRLRLRRPRPLAATLSFAGALLLLPLLLSLPAPGFGGSADDADVAGSGGALDMPGRSGAYTVLTYGSGTGRQAEFAEEADIRASAADASALLPDWGRLEAWYWGFEPERMPLNGTLWLPDGDGPFPLALIVHGNHIAQQRSDAGYAYLGEMLASKGYAAVSVDENFLNFSPWTGIPDDDMKLRAWLLLRHLEELRRLSGQPEGPLSGKLDASRTLLIGHSRGGQAAAMAADAGKWFPGDAALARSVAGVAALAPTDTEEDGRRAELEHASYLTLHGSRDADLTVFYGERQYGRVRLEPGSDRFKAAVYVEDANHSRFNADWGTMDHSLPGGLLLSQRDMLAGERQRQLAAAYVGAFADAVLGGDRAARAWLMPEAQAVGGSASDSFAGIRTFHQFAEADERLMADFEREAARQAGFGVTAEAAAGSALSAEPLLDRNGDPKGSRGAVVAWGSQTDGAGRLDEDGRSASEAGSSESAIDESGIAKEPGDAAGPGVEDARSAADPNGSWLRLIGLPRPPDSAGGGLSFAAANLGGGPCSERAACRPEPLQLQAVLRDRAGVEAEVAVADGIAAVEQEPFLRPAWLDAFVSDGKYDRPAEPARVTIRLPLAAFRQAEPRLDTDSLASLELRFRSSGGGPGRILLDDFSWYPASSSD</sequence>
<evidence type="ECO:0000256" key="1">
    <source>
        <dbReference type="SAM" id="MobiDB-lite"/>
    </source>
</evidence>
<dbReference type="EMBL" id="CP051428">
    <property type="protein sequence ID" value="QJC51742.1"/>
    <property type="molecule type" value="Genomic_DNA"/>
</dbReference>
<dbReference type="PANTHER" id="PTHR33428:SF14">
    <property type="entry name" value="CARBOXYLESTERASE TYPE B DOMAIN-CONTAINING PROTEIN"/>
    <property type="match status" value="1"/>
</dbReference>
<dbReference type="Proteomes" id="UP000502136">
    <property type="component" value="Chromosome"/>
</dbReference>
<dbReference type="InterPro" id="IPR029058">
    <property type="entry name" value="AB_hydrolase_fold"/>
</dbReference>
<feature type="compositionally biased region" description="Basic and acidic residues" evidence="1">
    <location>
        <begin position="584"/>
        <end position="593"/>
    </location>
</feature>
<feature type="compositionally biased region" description="Low complexity" evidence="1">
    <location>
        <begin position="618"/>
        <end position="631"/>
    </location>
</feature>